<feature type="compositionally biased region" description="Basic and acidic residues" evidence="9">
    <location>
        <begin position="98"/>
        <end position="111"/>
    </location>
</feature>
<keyword evidence="4" id="KW-0507">mRNA processing</keyword>
<evidence type="ECO:0000256" key="3">
    <source>
        <dbReference type="ARBA" id="ARBA00020646"/>
    </source>
</evidence>
<dbReference type="SMART" id="SM01083">
    <property type="entry name" value="Cir_N"/>
    <property type="match status" value="1"/>
</dbReference>
<evidence type="ECO:0000256" key="1">
    <source>
        <dbReference type="ARBA" id="ARBA00004123"/>
    </source>
</evidence>
<dbReference type="GO" id="GO:0000974">
    <property type="term" value="C:Prp19 complex"/>
    <property type="evidence" value="ECO:0007669"/>
    <property type="project" value="EnsemblFungi"/>
</dbReference>
<evidence type="ECO:0000313" key="11">
    <source>
        <dbReference type="EMBL" id="CCC66642.1"/>
    </source>
</evidence>
<evidence type="ECO:0000256" key="5">
    <source>
        <dbReference type="ARBA" id="ARBA00022728"/>
    </source>
</evidence>
<evidence type="ECO:0000256" key="9">
    <source>
        <dbReference type="SAM" id="MobiDB-lite"/>
    </source>
</evidence>
<dbReference type="GO" id="GO:0005684">
    <property type="term" value="C:U2-type spliceosomal complex"/>
    <property type="evidence" value="ECO:0007669"/>
    <property type="project" value="EnsemblFungi"/>
</dbReference>
<dbReference type="eggNOG" id="KOG3869">
    <property type="taxonomic scope" value="Eukaryota"/>
</dbReference>
<dbReference type="InterPro" id="IPR022209">
    <property type="entry name" value="CWC25"/>
</dbReference>
<keyword evidence="6" id="KW-0175">Coiled coil</keyword>
<evidence type="ECO:0000313" key="12">
    <source>
        <dbReference type="Proteomes" id="UP000001640"/>
    </source>
</evidence>
<dbReference type="InParanoid" id="G0V5A6"/>
<evidence type="ECO:0000256" key="6">
    <source>
        <dbReference type="ARBA" id="ARBA00023054"/>
    </source>
</evidence>
<dbReference type="Proteomes" id="UP000001640">
    <property type="component" value="Chromosome 1"/>
</dbReference>
<reference evidence="12" key="1">
    <citation type="journal article" date="2011" name="Proc. Natl. Acad. Sci. U.S.A.">
        <title>Evolutionary erosion of yeast sex chromosomes by mating-type switching accidents.</title>
        <authorList>
            <person name="Gordon J.L."/>
            <person name="Armisen D."/>
            <person name="Proux-Wera E."/>
            <person name="Oheigeartaigh S.S."/>
            <person name="Byrne K.P."/>
            <person name="Wolfe K.H."/>
        </authorList>
    </citation>
    <scope>NUCLEOTIDE SEQUENCE [LARGE SCALE GENOMIC DNA]</scope>
    <source>
        <strain evidence="12">ATCC 76901 / BCRC 22586 / CBS 4309 / NBRC 1992 / NRRL Y-12630</strain>
    </source>
</reference>
<dbReference type="Pfam" id="PF10197">
    <property type="entry name" value="Cir_N"/>
    <property type="match status" value="1"/>
</dbReference>
<dbReference type="KEGG" id="ncs:NCAS_0A00820"/>
<dbReference type="HOGENOM" id="CLU_025093_3_1_1"/>
<organism evidence="11 12">
    <name type="scientific">Naumovozyma castellii</name>
    <name type="common">Yeast</name>
    <name type="synonym">Saccharomyces castellii</name>
    <dbReference type="NCBI Taxonomy" id="27288"/>
    <lineage>
        <taxon>Eukaryota</taxon>
        <taxon>Fungi</taxon>
        <taxon>Dikarya</taxon>
        <taxon>Ascomycota</taxon>
        <taxon>Saccharomycotina</taxon>
        <taxon>Saccharomycetes</taxon>
        <taxon>Saccharomycetales</taxon>
        <taxon>Saccharomycetaceae</taxon>
        <taxon>Naumovozyma</taxon>
    </lineage>
</organism>
<accession>G0V5A6</accession>
<dbReference type="GO" id="GO:0000398">
    <property type="term" value="P:mRNA splicing, via spliceosome"/>
    <property type="evidence" value="ECO:0007669"/>
    <property type="project" value="EnsemblFungi"/>
</dbReference>
<dbReference type="FunCoup" id="G0V5A6">
    <property type="interactions" value="79"/>
</dbReference>
<dbReference type="STRING" id="1064592.G0V5A6"/>
<dbReference type="Pfam" id="PF12542">
    <property type="entry name" value="CWC25"/>
    <property type="match status" value="1"/>
</dbReference>
<dbReference type="InterPro" id="IPR019339">
    <property type="entry name" value="CIR_N_dom"/>
</dbReference>
<dbReference type="GO" id="GO:0000384">
    <property type="term" value="F:first spliceosomal transesterification activity"/>
    <property type="evidence" value="ECO:0007669"/>
    <property type="project" value="EnsemblFungi"/>
</dbReference>
<proteinExistence type="inferred from homology"/>
<dbReference type="RefSeq" id="XP_003673033.1">
    <property type="nucleotide sequence ID" value="XM_003672985.1"/>
</dbReference>
<evidence type="ECO:0000256" key="2">
    <source>
        <dbReference type="ARBA" id="ARBA00006695"/>
    </source>
</evidence>
<protein>
    <recommendedName>
        <fullName evidence="3">Pre-mRNA-splicing factor CWC25</fullName>
    </recommendedName>
</protein>
<keyword evidence="8" id="KW-0539">Nucleus</keyword>
<reference key="2">
    <citation type="submission" date="2011-08" db="EMBL/GenBank/DDBJ databases">
        <title>Genome sequence of Naumovozyma castellii.</title>
        <authorList>
            <person name="Gordon J.L."/>
            <person name="Armisen D."/>
            <person name="Proux-Wera E."/>
            <person name="OhEigeartaigh S.S."/>
            <person name="Byrne K.P."/>
            <person name="Wolfe K.H."/>
        </authorList>
    </citation>
    <scope>NUCLEOTIDE SEQUENCE</scope>
    <source>
        <strain>Type strain:CBS 4309</strain>
    </source>
</reference>
<comment type="similarity">
    <text evidence="2">Belongs to the CWC25 family.</text>
</comment>
<comment type="subcellular location">
    <subcellularLocation>
        <location evidence="1">Nucleus</location>
    </subcellularLocation>
</comment>
<evidence type="ECO:0000259" key="10">
    <source>
        <dbReference type="SMART" id="SM01083"/>
    </source>
</evidence>
<dbReference type="OMA" id="VWETEQQ"/>
<dbReference type="EMBL" id="HE576752">
    <property type="protein sequence ID" value="CCC66642.1"/>
    <property type="molecule type" value="Genomic_DNA"/>
</dbReference>
<evidence type="ECO:0000256" key="8">
    <source>
        <dbReference type="ARBA" id="ARBA00023242"/>
    </source>
</evidence>
<dbReference type="AlphaFoldDB" id="G0V5A6"/>
<gene>
    <name evidence="11" type="primary">NCAS0A00820</name>
    <name evidence="11" type="ordered locus">NCAS_0A00820</name>
</gene>
<sequence length="183" mass="21469">MGSGDLNLLKSWNPKLVKNRKKVWENEQQLLIEETKLQERKKEIEKERQFNELLDANREGESNKKKQTGLEWMYSHEFKDEKEDYLLGKKKLDASVIKRQEEEEEAKDKVVSDTSSKSNKKQIDFSSEDPMSKLKQAYKQQKRKTTMTSKKPTNKIEKAASGTRKGPNPFIKKQRNTNNGLDY</sequence>
<evidence type="ECO:0000256" key="4">
    <source>
        <dbReference type="ARBA" id="ARBA00022664"/>
    </source>
</evidence>
<feature type="region of interest" description="Disordered" evidence="9">
    <location>
        <begin position="98"/>
        <end position="183"/>
    </location>
</feature>
<keyword evidence="12" id="KW-1185">Reference proteome</keyword>
<dbReference type="OrthoDB" id="21123at2759"/>
<keyword evidence="7" id="KW-0508">mRNA splicing</keyword>
<dbReference type="GeneID" id="96900131"/>
<keyword evidence="5" id="KW-0747">Spliceosome</keyword>
<name>G0V5A6_NAUCA</name>
<evidence type="ECO:0000256" key="7">
    <source>
        <dbReference type="ARBA" id="ARBA00023187"/>
    </source>
</evidence>
<feature type="domain" description="CBF1-interacting co-repressor CIR N-terminal" evidence="10">
    <location>
        <begin position="11"/>
        <end position="47"/>
    </location>
</feature>